<name>A0A1L7WMS5_9HELO</name>
<dbReference type="Proteomes" id="UP000184330">
    <property type="component" value="Unassembled WGS sequence"/>
</dbReference>
<gene>
    <name evidence="2" type="ORF">PAC_03958</name>
</gene>
<proteinExistence type="predicted"/>
<evidence type="ECO:0000313" key="2">
    <source>
        <dbReference type="EMBL" id="CZR54075.1"/>
    </source>
</evidence>
<sequence length="254" mass="27588">MSSNPQNTAFVLVPGSFSPTSFYEKVIPLLENKGYLAVPTALQSAGERPQGPATFEEDVSFIAATIQKLADEGKDVVLTMNSYGGFPGTEASKGLSKKGREANGLKGGIIALVYLASFLPAVGLSLRASMGDNLPDSIKKAGDYMTMNYDEDWKNIFSDMSEEDGRHYMNLMPNHSTISFSGRLEYPGYLHVPTTYLLTEEDKIIPPESQEQMVQMVEGLGGKPKVVRKKSGHVPMLSIPDEIMSVLVEAAEGQ</sequence>
<keyword evidence="3" id="KW-1185">Reference proteome</keyword>
<organism evidence="2 3">
    <name type="scientific">Phialocephala subalpina</name>
    <dbReference type="NCBI Taxonomy" id="576137"/>
    <lineage>
        <taxon>Eukaryota</taxon>
        <taxon>Fungi</taxon>
        <taxon>Dikarya</taxon>
        <taxon>Ascomycota</taxon>
        <taxon>Pezizomycotina</taxon>
        <taxon>Leotiomycetes</taxon>
        <taxon>Helotiales</taxon>
        <taxon>Mollisiaceae</taxon>
        <taxon>Phialocephala</taxon>
        <taxon>Phialocephala fortinii species complex</taxon>
    </lineage>
</organism>
<dbReference type="Gene3D" id="3.40.50.1820">
    <property type="entry name" value="alpha/beta hydrolase"/>
    <property type="match status" value="1"/>
</dbReference>
<dbReference type="PANTHER" id="PTHR37017:SF11">
    <property type="entry name" value="ESTERASE_LIPASE_THIOESTERASE DOMAIN-CONTAINING PROTEIN"/>
    <property type="match status" value="1"/>
</dbReference>
<protein>
    <recommendedName>
        <fullName evidence="1">AB hydrolase-1 domain-containing protein</fullName>
    </recommendedName>
</protein>
<evidence type="ECO:0000313" key="3">
    <source>
        <dbReference type="Proteomes" id="UP000184330"/>
    </source>
</evidence>
<feature type="domain" description="AB hydrolase-1" evidence="1">
    <location>
        <begin position="10"/>
        <end position="243"/>
    </location>
</feature>
<evidence type="ECO:0000259" key="1">
    <source>
        <dbReference type="Pfam" id="PF12697"/>
    </source>
</evidence>
<dbReference type="InterPro" id="IPR052897">
    <property type="entry name" value="Sec-Metab_Biosynth_Hydrolase"/>
</dbReference>
<reference evidence="2 3" key="1">
    <citation type="submission" date="2016-03" db="EMBL/GenBank/DDBJ databases">
        <authorList>
            <person name="Ploux O."/>
        </authorList>
    </citation>
    <scope>NUCLEOTIDE SEQUENCE [LARGE SCALE GENOMIC DNA]</scope>
    <source>
        <strain evidence="2 3">UAMH 11012</strain>
    </source>
</reference>
<accession>A0A1L7WMS5</accession>
<dbReference type="PANTHER" id="PTHR37017">
    <property type="entry name" value="AB HYDROLASE-1 DOMAIN-CONTAINING PROTEIN-RELATED"/>
    <property type="match status" value="1"/>
</dbReference>
<dbReference type="OrthoDB" id="1263307at2759"/>
<dbReference type="EMBL" id="FJOG01000004">
    <property type="protein sequence ID" value="CZR54075.1"/>
    <property type="molecule type" value="Genomic_DNA"/>
</dbReference>
<dbReference type="SUPFAM" id="SSF53474">
    <property type="entry name" value="alpha/beta-Hydrolases"/>
    <property type="match status" value="1"/>
</dbReference>
<dbReference type="InterPro" id="IPR029058">
    <property type="entry name" value="AB_hydrolase_fold"/>
</dbReference>
<dbReference type="InterPro" id="IPR000073">
    <property type="entry name" value="AB_hydrolase_1"/>
</dbReference>
<dbReference type="AlphaFoldDB" id="A0A1L7WMS5"/>
<dbReference type="Pfam" id="PF12697">
    <property type="entry name" value="Abhydrolase_6"/>
    <property type="match status" value="1"/>
</dbReference>